<organism evidence="3 4">
    <name type="scientific">Azospira restricta</name>
    <dbReference type="NCBI Taxonomy" id="404405"/>
    <lineage>
        <taxon>Bacteria</taxon>
        <taxon>Pseudomonadati</taxon>
        <taxon>Pseudomonadota</taxon>
        <taxon>Betaproteobacteria</taxon>
        <taxon>Rhodocyclales</taxon>
        <taxon>Rhodocyclaceae</taxon>
        <taxon>Azospira</taxon>
    </lineage>
</organism>
<dbReference type="PROSITE" id="PS51257">
    <property type="entry name" value="PROKAR_LIPOPROTEIN"/>
    <property type="match status" value="1"/>
</dbReference>
<dbReference type="KEGG" id="ares:IWH25_00495"/>
<dbReference type="InterPro" id="IPR037873">
    <property type="entry name" value="BamE-like"/>
</dbReference>
<evidence type="ECO:0000256" key="1">
    <source>
        <dbReference type="ARBA" id="ARBA00022729"/>
    </source>
</evidence>
<sequence length="83" mass="9216">MRRSLILLLCSLLLAACSKVNMDNYNRLKTGQSYDEIVAILGQPSRCDEVIGVRQCVWGDEQRNIRVGFVGNTALSMAANNLK</sequence>
<evidence type="ECO:0000313" key="4">
    <source>
        <dbReference type="Proteomes" id="UP000663444"/>
    </source>
</evidence>
<name>A0A974Y3G6_9RHOO</name>
<feature type="signal peptide" evidence="2">
    <location>
        <begin position="1"/>
        <end position="22"/>
    </location>
</feature>
<keyword evidence="1 2" id="KW-0732">Signal</keyword>
<dbReference type="EMBL" id="CP064781">
    <property type="protein sequence ID" value="QRJ63874.1"/>
    <property type="molecule type" value="Genomic_DNA"/>
</dbReference>
<evidence type="ECO:0000256" key="2">
    <source>
        <dbReference type="SAM" id="SignalP"/>
    </source>
</evidence>
<feature type="chain" id="PRO_5037998191" description="DUF3862 domain-containing protein" evidence="2">
    <location>
        <begin position="23"/>
        <end position="83"/>
    </location>
</feature>
<keyword evidence="4" id="KW-1185">Reference proteome</keyword>
<evidence type="ECO:0000313" key="3">
    <source>
        <dbReference type="EMBL" id="QRJ63874.1"/>
    </source>
</evidence>
<evidence type="ECO:0008006" key="5">
    <source>
        <dbReference type="Google" id="ProtNLM"/>
    </source>
</evidence>
<dbReference type="RefSeq" id="WP_203387406.1">
    <property type="nucleotide sequence ID" value="NZ_CP064781.1"/>
</dbReference>
<dbReference type="Gene3D" id="3.30.1450.10">
    <property type="match status" value="1"/>
</dbReference>
<dbReference type="Proteomes" id="UP000663444">
    <property type="component" value="Chromosome"/>
</dbReference>
<dbReference type="AlphaFoldDB" id="A0A974Y3G6"/>
<protein>
    <recommendedName>
        <fullName evidence="5">DUF3862 domain-containing protein</fullName>
    </recommendedName>
</protein>
<proteinExistence type="predicted"/>
<gene>
    <name evidence="3" type="ORF">IWH25_00495</name>
</gene>
<accession>A0A974Y3G6</accession>
<reference evidence="3" key="1">
    <citation type="submission" date="2020-11" db="EMBL/GenBank/DDBJ databases">
        <title>Azospira restricta DSM 18626 genome sequence.</title>
        <authorList>
            <person name="Moe W.M."/>
        </authorList>
    </citation>
    <scope>NUCLEOTIDE SEQUENCE</scope>
    <source>
        <strain evidence="3">DSM 18626</strain>
    </source>
</reference>